<accession>A0A4Y2M6I3</accession>
<comment type="caution">
    <text evidence="1">The sequence shown here is derived from an EMBL/GenBank/DDBJ whole genome shotgun (WGS) entry which is preliminary data.</text>
</comment>
<reference evidence="1 2" key="1">
    <citation type="journal article" date="2019" name="Sci. Rep.">
        <title>Orb-weaving spider Araneus ventricosus genome elucidates the spidroin gene catalogue.</title>
        <authorList>
            <person name="Kono N."/>
            <person name="Nakamura H."/>
            <person name="Ohtoshi R."/>
            <person name="Moran D.A.P."/>
            <person name="Shinohara A."/>
            <person name="Yoshida Y."/>
            <person name="Fujiwara M."/>
            <person name="Mori M."/>
            <person name="Tomita M."/>
            <person name="Arakawa K."/>
        </authorList>
    </citation>
    <scope>NUCLEOTIDE SEQUENCE [LARGE SCALE GENOMIC DNA]</scope>
</reference>
<organism evidence="1 2">
    <name type="scientific">Araneus ventricosus</name>
    <name type="common">Orbweaver spider</name>
    <name type="synonym">Epeira ventricosa</name>
    <dbReference type="NCBI Taxonomy" id="182803"/>
    <lineage>
        <taxon>Eukaryota</taxon>
        <taxon>Metazoa</taxon>
        <taxon>Ecdysozoa</taxon>
        <taxon>Arthropoda</taxon>
        <taxon>Chelicerata</taxon>
        <taxon>Arachnida</taxon>
        <taxon>Araneae</taxon>
        <taxon>Araneomorphae</taxon>
        <taxon>Entelegynae</taxon>
        <taxon>Araneoidea</taxon>
        <taxon>Araneidae</taxon>
        <taxon>Araneus</taxon>
    </lineage>
</organism>
<evidence type="ECO:0000313" key="1">
    <source>
        <dbReference type="EMBL" id="GBN22144.1"/>
    </source>
</evidence>
<dbReference type="Proteomes" id="UP000499080">
    <property type="component" value="Unassembled WGS sequence"/>
</dbReference>
<evidence type="ECO:0000313" key="2">
    <source>
        <dbReference type="Proteomes" id="UP000499080"/>
    </source>
</evidence>
<keyword evidence="2" id="KW-1185">Reference proteome</keyword>
<dbReference type="AlphaFoldDB" id="A0A4Y2M6I3"/>
<sequence length="188" mass="22051">MYAHSLMADILQLILQPGRASCWRVWLLRLRPQYQVMADVLHLILQPRRASYWRGWLLRLRPQYQVMADVLQLILQPGSSCYWRVWLLRLRPQYQVRADVLQLILQPGRASYWRSWLLGLRPHYPNCHGGRSSSDPRCFGRAGVIPFVVIVSARKRKNSSAPHLVSDHFSTTERRISSSTEQKNVYIM</sequence>
<proteinExistence type="predicted"/>
<dbReference type="EMBL" id="BGPR01006827">
    <property type="protein sequence ID" value="GBN22144.1"/>
    <property type="molecule type" value="Genomic_DNA"/>
</dbReference>
<protein>
    <submittedName>
        <fullName evidence="1">Uncharacterized protein</fullName>
    </submittedName>
</protein>
<name>A0A4Y2M6I3_ARAVE</name>
<gene>
    <name evidence="1" type="ORF">AVEN_61086_1</name>
</gene>